<dbReference type="InterPro" id="IPR001387">
    <property type="entry name" value="Cro/C1-type_HTH"/>
</dbReference>
<feature type="domain" description="HTH cro/C1-type" evidence="2">
    <location>
        <begin position="10"/>
        <end position="70"/>
    </location>
</feature>
<dbReference type="Pfam" id="PF01381">
    <property type="entry name" value="HTH_3"/>
    <property type="match status" value="1"/>
</dbReference>
<dbReference type="RefSeq" id="WP_369868815.1">
    <property type="nucleotide sequence ID" value="NZ_JBGFFE010000007.1"/>
</dbReference>
<evidence type="ECO:0000259" key="2">
    <source>
        <dbReference type="PROSITE" id="PS50943"/>
    </source>
</evidence>
<dbReference type="Gene3D" id="1.10.260.40">
    <property type="entry name" value="lambda repressor-like DNA-binding domains"/>
    <property type="match status" value="1"/>
</dbReference>
<dbReference type="PANTHER" id="PTHR46558">
    <property type="entry name" value="TRACRIPTIONAL REGULATORY PROTEIN-RELATED-RELATED"/>
    <property type="match status" value="1"/>
</dbReference>
<organism evidence="3 4">
    <name type="scientific">Clostridium lapidicellarium</name>
    <dbReference type="NCBI Taxonomy" id="3240931"/>
    <lineage>
        <taxon>Bacteria</taxon>
        <taxon>Bacillati</taxon>
        <taxon>Bacillota</taxon>
        <taxon>Clostridia</taxon>
        <taxon>Eubacteriales</taxon>
        <taxon>Clostridiaceae</taxon>
        <taxon>Clostridium</taxon>
    </lineage>
</organism>
<accession>A0ABV4DXT3</accession>
<evidence type="ECO:0000313" key="3">
    <source>
        <dbReference type="EMBL" id="MEY8763416.1"/>
    </source>
</evidence>
<comment type="caution">
    <text evidence="3">The sequence shown here is derived from an EMBL/GenBank/DDBJ whole genome shotgun (WGS) entry which is preliminary data.</text>
</comment>
<dbReference type="PANTHER" id="PTHR46558:SF11">
    <property type="entry name" value="HTH-TYPE TRANSCRIPTIONAL REGULATOR XRE"/>
    <property type="match status" value="1"/>
</dbReference>
<sequence length="121" mass="13677">MNTILLGLKIKKLRSEQSLELGEKITQQKLAKKLGISRSYLGDIESGRTIPNDEIIDKIAKALNVSPEYLKGESIEKNPGETTQIVNEIQTELETKLNKMAKDKKIKTINKLKEMLNNIEL</sequence>
<dbReference type="CDD" id="cd00093">
    <property type="entry name" value="HTH_XRE"/>
    <property type="match status" value="1"/>
</dbReference>
<name>A0ABV4DXT3_9CLOT</name>
<evidence type="ECO:0000256" key="1">
    <source>
        <dbReference type="ARBA" id="ARBA00023125"/>
    </source>
</evidence>
<keyword evidence="4" id="KW-1185">Reference proteome</keyword>
<gene>
    <name evidence="3" type="ORF">AB8S09_07140</name>
</gene>
<keyword evidence="1" id="KW-0238">DNA-binding</keyword>
<dbReference type="EMBL" id="JBGFFE010000007">
    <property type="protein sequence ID" value="MEY8763416.1"/>
    <property type="molecule type" value="Genomic_DNA"/>
</dbReference>
<proteinExistence type="predicted"/>
<reference evidence="3 4" key="1">
    <citation type="submission" date="2024-08" db="EMBL/GenBank/DDBJ databases">
        <title>Clostridium lapicellarii sp. nov., and Clostridium renhuaiense sp. nov., two species isolated from the mud in a fermentation cellar used for producing sauce-flavour Chinese liquors.</title>
        <authorList>
            <person name="Yang F."/>
            <person name="Wang H."/>
            <person name="Chen L.Q."/>
            <person name="Zhou N."/>
            <person name="Lu J.J."/>
            <person name="Pu X.X."/>
            <person name="Wan B."/>
            <person name="Wang L."/>
            <person name="Liu S.J."/>
        </authorList>
    </citation>
    <scope>NUCLEOTIDE SEQUENCE [LARGE SCALE GENOMIC DNA]</scope>
    <source>
        <strain evidence="3 4">MT-113</strain>
    </source>
</reference>
<dbReference type="SUPFAM" id="SSF47413">
    <property type="entry name" value="lambda repressor-like DNA-binding domains"/>
    <property type="match status" value="1"/>
</dbReference>
<dbReference type="Proteomes" id="UP001565220">
    <property type="component" value="Unassembled WGS sequence"/>
</dbReference>
<protein>
    <submittedName>
        <fullName evidence="3">Helix-turn-helix domain-containing protein</fullName>
    </submittedName>
</protein>
<evidence type="ECO:0000313" key="4">
    <source>
        <dbReference type="Proteomes" id="UP001565220"/>
    </source>
</evidence>
<dbReference type="InterPro" id="IPR010982">
    <property type="entry name" value="Lambda_DNA-bd_dom_sf"/>
</dbReference>
<dbReference type="PROSITE" id="PS50943">
    <property type="entry name" value="HTH_CROC1"/>
    <property type="match status" value="1"/>
</dbReference>
<dbReference type="SMART" id="SM00530">
    <property type="entry name" value="HTH_XRE"/>
    <property type="match status" value="1"/>
</dbReference>